<dbReference type="EMBL" id="UZAN01051871">
    <property type="protein sequence ID" value="VDP89174.1"/>
    <property type="molecule type" value="Genomic_DNA"/>
</dbReference>
<keyword evidence="4" id="KW-1185">Reference proteome</keyword>
<dbReference type="PANTHER" id="PTHR21286:SF0">
    <property type="entry name" value="NUCLEAR PORE COMPLEX PROTEIN NUP160"/>
    <property type="match status" value="1"/>
</dbReference>
<proteinExistence type="predicted"/>
<dbReference type="OrthoDB" id="67716at2759"/>
<dbReference type="InterPro" id="IPR021717">
    <property type="entry name" value="Nucleoporin_Nup160"/>
</dbReference>
<name>A0A3P8I442_9TREM</name>
<accession>A0A3P8I442</accession>
<evidence type="ECO:0000313" key="3">
    <source>
        <dbReference type="EMBL" id="VDP89174.1"/>
    </source>
</evidence>
<dbReference type="InterPro" id="IPR056536">
    <property type="entry name" value="TPR_NUP160_C"/>
</dbReference>
<gene>
    <name evidence="3" type="ORF">ECPE_LOCUS11961</name>
</gene>
<dbReference type="InterPro" id="IPR056535">
    <property type="entry name" value="TPR_NUP160_M"/>
</dbReference>
<dbReference type="Gene3D" id="3.40.800.10">
    <property type="entry name" value="Ureohydrolase domain"/>
    <property type="match status" value="1"/>
</dbReference>
<dbReference type="SUPFAM" id="SSF52768">
    <property type="entry name" value="Arginase/deacetylase"/>
    <property type="match status" value="1"/>
</dbReference>
<feature type="domain" description="NUP160 middle TPR" evidence="2">
    <location>
        <begin position="42"/>
        <end position="144"/>
    </location>
</feature>
<sequence length="556" mass="61763">MQAEGIRRLEVLDYRVLSSLANVGWTERVSILEISRCVPFLLILEARARATDVLPSTMPHDMALTAQSVPNPYYEVLFAFHIRRANYRAAAMTMFEYAYRLAEETNCSMPGQLSAGGFRAGGARLLYGLQRQAVGLLAAINALYIVPVEHQWLVRPGSGNLDIRNQDITVSSGGDFEAVRVSEAFRLDFRPIVVAVTSRCADLAQYIQGHAYSVLGHPPTLSGLSGLPSALDYESDLVVQTLNSLTSSKAHVPVTEDRIAPITSTNAGSVPHALSRLYWSLLELILTRMDPPSASDNATSKRGSHQPGLLHLIACERLLESTPIRLHIPTWLITRLQSTHFQTSRPVQLLRLYWRFDRVEDAYNLTMDMLTAATGRDLADPAAFGLQASLPKTVVYDKQQSQRTVWIPHNLIVNLLEALSILSADYPACKIHPTRTHIAEKNKIHDRDFGLFCYPASILSDKRVLMARADDPRLGQLFISFDTWKQQKTSNSRPAIALIRVPSDEGVRRNGGRPGACEGPAVLMDLLPRLGTVKNCEWNIDLKASGEFWPCFLPSE</sequence>
<reference evidence="3 4" key="1">
    <citation type="submission" date="2018-11" db="EMBL/GenBank/DDBJ databases">
        <authorList>
            <consortium name="Pathogen Informatics"/>
        </authorList>
    </citation>
    <scope>NUCLEOTIDE SEQUENCE [LARGE SCALE GENOMIC DNA]</scope>
    <source>
        <strain evidence="3 4">Egypt</strain>
    </source>
</reference>
<dbReference type="PANTHER" id="PTHR21286">
    <property type="entry name" value="NUCLEAR PORE COMPLEX PROTEIN NUP160"/>
    <property type="match status" value="1"/>
</dbReference>
<dbReference type="GO" id="GO:0017056">
    <property type="term" value="F:structural constituent of nuclear pore"/>
    <property type="evidence" value="ECO:0007669"/>
    <property type="project" value="TreeGrafter"/>
</dbReference>
<evidence type="ECO:0000259" key="2">
    <source>
        <dbReference type="Pfam" id="PF23354"/>
    </source>
</evidence>
<evidence type="ECO:0000259" key="1">
    <source>
        <dbReference type="Pfam" id="PF23347"/>
    </source>
</evidence>
<dbReference type="AlphaFoldDB" id="A0A3P8I442"/>
<dbReference type="GO" id="GO:0005643">
    <property type="term" value="C:nuclear pore"/>
    <property type="evidence" value="ECO:0007669"/>
    <property type="project" value="UniProtKB-ARBA"/>
</dbReference>
<feature type="domain" description="NUP160 C-terminal TPR" evidence="1">
    <location>
        <begin position="310"/>
        <end position="425"/>
    </location>
</feature>
<dbReference type="Pfam" id="PF23347">
    <property type="entry name" value="TPR_Nup160_C"/>
    <property type="match status" value="1"/>
</dbReference>
<organism evidence="3 4">
    <name type="scientific">Echinostoma caproni</name>
    <dbReference type="NCBI Taxonomy" id="27848"/>
    <lineage>
        <taxon>Eukaryota</taxon>
        <taxon>Metazoa</taxon>
        <taxon>Spiralia</taxon>
        <taxon>Lophotrochozoa</taxon>
        <taxon>Platyhelminthes</taxon>
        <taxon>Trematoda</taxon>
        <taxon>Digenea</taxon>
        <taxon>Plagiorchiida</taxon>
        <taxon>Echinostomata</taxon>
        <taxon>Echinostomatoidea</taxon>
        <taxon>Echinostomatidae</taxon>
        <taxon>Echinostoma</taxon>
    </lineage>
</organism>
<dbReference type="InterPro" id="IPR023696">
    <property type="entry name" value="Ureohydrolase_dom_sf"/>
</dbReference>
<evidence type="ECO:0000313" key="4">
    <source>
        <dbReference type="Proteomes" id="UP000272942"/>
    </source>
</evidence>
<dbReference type="Pfam" id="PF23354">
    <property type="entry name" value="TPR_NUP160_120_M"/>
    <property type="match status" value="1"/>
</dbReference>
<protein>
    <submittedName>
        <fullName evidence="3">Uncharacterized protein</fullName>
    </submittedName>
</protein>
<dbReference type="Proteomes" id="UP000272942">
    <property type="component" value="Unassembled WGS sequence"/>
</dbReference>